<accession>A0A7N2L921</accession>
<dbReference type="Pfam" id="PF14111">
    <property type="entry name" value="DUF4283"/>
    <property type="match status" value="1"/>
</dbReference>
<evidence type="ECO:0000313" key="3">
    <source>
        <dbReference type="EnsemblPlants" id="QL03p061103:mrna"/>
    </source>
</evidence>
<dbReference type="Gramene" id="QL03p061103:mrna">
    <property type="protein sequence ID" value="QL03p061103:mrna"/>
    <property type="gene ID" value="QL03p061103"/>
</dbReference>
<feature type="compositionally biased region" description="Polar residues" evidence="1">
    <location>
        <begin position="241"/>
        <end position="252"/>
    </location>
</feature>
<reference evidence="3" key="2">
    <citation type="submission" date="2021-01" db="UniProtKB">
        <authorList>
            <consortium name="EnsemblPlants"/>
        </authorList>
    </citation>
    <scope>IDENTIFICATION</scope>
</reference>
<dbReference type="InterPro" id="IPR025558">
    <property type="entry name" value="DUF4283"/>
</dbReference>
<evidence type="ECO:0000313" key="4">
    <source>
        <dbReference type="Proteomes" id="UP000594261"/>
    </source>
</evidence>
<dbReference type="AlphaFoldDB" id="A0A7N2L921"/>
<feature type="domain" description="DUF4283" evidence="2">
    <location>
        <begin position="31"/>
        <end position="105"/>
    </location>
</feature>
<name>A0A7N2L921_QUELO</name>
<protein>
    <recommendedName>
        <fullName evidence="2">DUF4283 domain-containing protein</fullName>
    </recommendedName>
</protein>
<organism evidence="3 4">
    <name type="scientific">Quercus lobata</name>
    <name type="common">Valley oak</name>
    <dbReference type="NCBI Taxonomy" id="97700"/>
    <lineage>
        <taxon>Eukaryota</taxon>
        <taxon>Viridiplantae</taxon>
        <taxon>Streptophyta</taxon>
        <taxon>Embryophyta</taxon>
        <taxon>Tracheophyta</taxon>
        <taxon>Spermatophyta</taxon>
        <taxon>Magnoliopsida</taxon>
        <taxon>eudicotyledons</taxon>
        <taxon>Gunneridae</taxon>
        <taxon>Pentapetalae</taxon>
        <taxon>rosids</taxon>
        <taxon>fabids</taxon>
        <taxon>Fagales</taxon>
        <taxon>Fagaceae</taxon>
        <taxon>Quercus</taxon>
    </lineage>
</organism>
<keyword evidence="4" id="KW-1185">Reference proteome</keyword>
<evidence type="ECO:0000259" key="2">
    <source>
        <dbReference type="Pfam" id="PF14111"/>
    </source>
</evidence>
<dbReference type="EnsemblPlants" id="QL03p061103:mrna">
    <property type="protein sequence ID" value="QL03p061103:mrna"/>
    <property type="gene ID" value="QL03p061103"/>
</dbReference>
<dbReference type="EMBL" id="LRBV02000003">
    <property type="status" value="NOT_ANNOTATED_CDS"/>
    <property type="molecule type" value="Genomic_DNA"/>
</dbReference>
<proteinExistence type="predicted"/>
<sequence length="252" mass="28678">MDDLTKHWNCLSLSESEGDDICIKRDCCSTEHLIVAFFLTRRALNMDAVARTFKPLWRVDNGFTVSNEGAHKVLFSFDSSEDVDRILSGEPWSFDKSLVVLQRYNRLTPLEDLTFDKKLQSVRVVTMCESESLRTSTNLCVGVDDKDYDIWIESKGSLQISSQQFGSWLRANQTGPSKKNVVRVSGFYQGRVENISTRRCRERKQFHAQAKPSETMNNFEMETSTVEANFTEFPNPEPCDATSQLGKSNSSL</sequence>
<feature type="region of interest" description="Disordered" evidence="1">
    <location>
        <begin position="233"/>
        <end position="252"/>
    </location>
</feature>
<dbReference type="Proteomes" id="UP000594261">
    <property type="component" value="Chromosome 3"/>
</dbReference>
<dbReference type="InParanoid" id="A0A7N2L921"/>
<reference evidence="3 4" key="1">
    <citation type="journal article" date="2016" name="G3 (Bethesda)">
        <title>First Draft Assembly and Annotation of the Genome of a California Endemic Oak Quercus lobata Nee (Fagaceae).</title>
        <authorList>
            <person name="Sork V.L."/>
            <person name="Fitz-Gibbon S.T."/>
            <person name="Puiu D."/>
            <person name="Crepeau M."/>
            <person name="Gugger P.F."/>
            <person name="Sherman R."/>
            <person name="Stevens K."/>
            <person name="Langley C.H."/>
            <person name="Pellegrini M."/>
            <person name="Salzberg S.L."/>
        </authorList>
    </citation>
    <scope>NUCLEOTIDE SEQUENCE [LARGE SCALE GENOMIC DNA]</scope>
    <source>
        <strain evidence="3 4">cv. SW786</strain>
    </source>
</reference>
<evidence type="ECO:0000256" key="1">
    <source>
        <dbReference type="SAM" id="MobiDB-lite"/>
    </source>
</evidence>